<dbReference type="Proteomes" id="UP000774326">
    <property type="component" value="Unassembled WGS sequence"/>
</dbReference>
<reference evidence="1" key="1">
    <citation type="journal article" date="2021" name="Open Biol.">
        <title>Shared evolutionary footprints suggest mitochondrial oxidative damage underlies multiple complex I losses in fungi.</title>
        <authorList>
            <person name="Schikora-Tamarit M.A."/>
            <person name="Marcet-Houben M."/>
            <person name="Nosek J."/>
            <person name="Gabaldon T."/>
        </authorList>
    </citation>
    <scope>NUCLEOTIDE SEQUENCE</scope>
    <source>
        <strain evidence="1">CBS2887</strain>
    </source>
</reference>
<keyword evidence="2" id="KW-1185">Reference proteome</keyword>
<gene>
    <name evidence="1" type="ORF">WICPIJ_001796</name>
</gene>
<organism evidence="1 2">
    <name type="scientific">Wickerhamomyces pijperi</name>
    <name type="common">Yeast</name>
    <name type="synonym">Pichia pijperi</name>
    <dbReference type="NCBI Taxonomy" id="599730"/>
    <lineage>
        <taxon>Eukaryota</taxon>
        <taxon>Fungi</taxon>
        <taxon>Dikarya</taxon>
        <taxon>Ascomycota</taxon>
        <taxon>Saccharomycotina</taxon>
        <taxon>Saccharomycetes</taxon>
        <taxon>Phaffomycetales</taxon>
        <taxon>Wickerhamomycetaceae</taxon>
        <taxon>Wickerhamomyces</taxon>
    </lineage>
</organism>
<name>A0A9P8TQS4_WICPI</name>
<dbReference type="AlphaFoldDB" id="A0A9P8TQS4"/>
<dbReference type="EMBL" id="JAEUBG010000928">
    <property type="protein sequence ID" value="KAH3687201.1"/>
    <property type="molecule type" value="Genomic_DNA"/>
</dbReference>
<accession>A0A9P8TQS4</accession>
<reference evidence="1" key="2">
    <citation type="submission" date="2021-01" db="EMBL/GenBank/DDBJ databases">
        <authorList>
            <person name="Schikora-Tamarit M.A."/>
        </authorList>
    </citation>
    <scope>NUCLEOTIDE SEQUENCE</scope>
    <source>
        <strain evidence="1">CBS2887</strain>
    </source>
</reference>
<evidence type="ECO:0000313" key="1">
    <source>
        <dbReference type="EMBL" id="KAH3687201.1"/>
    </source>
</evidence>
<protein>
    <submittedName>
        <fullName evidence="1">Uncharacterized protein</fullName>
    </submittedName>
</protein>
<evidence type="ECO:0000313" key="2">
    <source>
        <dbReference type="Proteomes" id="UP000774326"/>
    </source>
</evidence>
<comment type="caution">
    <text evidence="1">The sequence shown here is derived from an EMBL/GenBank/DDBJ whole genome shotgun (WGS) entry which is preliminary data.</text>
</comment>
<proteinExistence type="predicted"/>
<sequence length="161" mass="18042">MARKHASESSNDFRGERFLTVFDIKRAHLSVDNSLEAAQHGMREIQCISGELNQVNSERRSPLDCLFVDGIKKFPRLAPELEHGLLTLAFHDTQIEQPIDGVIKARNNIGENLHSTRTWLKVLIECQSGDVVIDGGNTANKVRLQQSMETFQTTIGVKCIV</sequence>